<keyword evidence="4 9" id="KW-0479">Metal-binding</keyword>
<comment type="caution">
    <text evidence="10">The sequence shown here is derived from an EMBL/GenBank/DDBJ whole genome shotgun (WGS) entry which is preliminary data.</text>
</comment>
<feature type="binding site" evidence="9">
    <location>
        <position position="92"/>
    </location>
    <ligand>
        <name>Mg(2+)</name>
        <dbReference type="ChEBI" id="CHEBI:18420"/>
        <label>1</label>
        <note>catalytic</note>
    </ligand>
</feature>
<evidence type="ECO:0000256" key="3">
    <source>
        <dbReference type="ARBA" id="ARBA00013093"/>
    </source>
</evidence>
<accession>A0A424YUE9</accession>
<dbReference type="InterPro" id="IPR000760">
    <property type="entry name" value="Inositol_monophosphatase-like"/>
</dbReference>
<dbReference type="AlphaFoldDB" id="A0A424YUE9"/>
<evidence type="ECO:0000256" key="7">
    <source>
        <dbReference type="ARBA" id="ARBA00023277"/>
    </source>
</evidence>
<protein>
    <recommendedName>
        <fullName evidence="3">fructose-bisphosphatase</fullName>
        <ecNumber evidence="3">3.1.3.11</ecNumber>
    </recommendedName>
</protein>
<comment type="cofactor">
    <cofactor evidence="2 9">
        <name>Mg(2+)</name>
        <dbReference type="ChEBI" id="CHEBI:18420"/>
    </cofactor>
</comment>
<feature type="binding site" evidence="9">
    <location>
        <position position="90"/>
    </location>
    <ligand>
        <name>Mg(2+)</name>
        <dbReference type="ChEBI" id="CHEBI:18420"/>
        <label>2</label>
    </ligand>
</feature>
<proteinExistence type="inferred from homology"/>
<dbReference type="FunFam" id="3.30.540.10:FF:000027">
    <property type="entry name" value="Fructose-1,6-bisphosphatase/inositol-1-monophosphatase"/>
    <property type="match status" value="1"/>
</dbReference>
<evidence type="ECO:0000256" key="8">
    <source>
        <dbReference type="ARBA" id="ARBA00038103"/>
    </source>
</evidence>
<dbReference type="GO" id="GO:0042132">
    <property type="term" value="F:fructose 1,6-bisphosphate 1-phosphatase activity"/>
    <property type="evidence" value="ECO:0007669"/>
    <property type="project" value="UniProtKB-EC"/>
</dbReference>
<evidence type="ECO:0000256" key="5">
    <source>
        <dbReference type="ARBA" id="ARBA00022801"/>
    </source>
</evidence>
<feature type="binding site" evidence="9">
    <location>
        <position position="93"/>
    </location>
    <ligand>
        <name>Mg(2+)</name>
        <dbReference type="ChEBI" id="CHEBI:18420"/>
        <label>2</label>
    </ligand>
</feature>
<name>A0A424YUE9_9EURY</name>
<comment type="catalytic activity">
    <reaction evidence="1">
        <text>beta-D-fructose 1,6-bisphosphate + H2O = beta-D-fructose 6-phosphate + phosphate</text>
        <dbReference type="Rhea" id="RHEA:11064"/>
        <dbReference type="ChEBI" id="CHEBI:15377"/>
        <dbReference type="ChEBI" id="CHEBI:32966"/>
        <dbReference type="ChEBI" id="CHEBI:43474"/>
        <dbReference type="ChEBI" id="CHEBI:57634"/>
        <dbReference type="EC" id="3.1.3.11"/>
    </reaction>
</comment>
<evidence type="ECO:0000313" key="10">
    <source>
        <dbReference type="EMBL" id="RQD82589.1"/>
    </source>
</evidence>
<evidence type="ECO:0000256" key="9">
    <source>
        <dbReference type="PIRSR" id="PIRSR600760-2"/>
    </source>
</evidence>
<keyword evidence="5 10" id="KW-0378">Hydrolase</keyword>
<evidence type="ECO:0000256" key="2">
    <source>
        <dbReference type="ARBA" id="ARBA00001946"/>
    </source>
</evidence>
<organism evidence="10 11">
    <name type="scientific">Methanosalsum natronophilum</name>
    <dbReference type="NCBI Taxonomy" id="768733"/>
    <lineage>
        <taxon>Archaea</taxon>
        <taxon>Methanobacteriati</taxon>
        <taxon>Methanobacteriota</taxon>
        <taxon>Stenosarchaea group</taxon>
        <taxon>Methanomicrobia</taxon>
        <taxon>Methanosarcinales</taxon>
        <taxon>Methanosarcinaceae</taxon>
        <taxon>Methanosalsum</taxon>
    </lineage>
</organism>
<evidence type="ECO:0000256" key="1">
    <source>
        <dbReference type="ARBA" id="ARBA00001273"/>
    </source>
</evidence>
<evidence type="ECO:0000313" key="11">
    <source>
        <dbReference type="Proteomes" id="UP000284763"/>
    </source>
</evidence>
<dbReference type="GO" id="GO:0046872">
    <property type="term" value="F:metal ion binding"/>
    <property type="evidence" value="ECO:0007669"/>
    <property type="project" value="UniProtKB-KW"/>
</dbReference>
<dbReference type="FunFam" id="3.40.190.80:FF:000020">
    <property type="entry name" value="Fructose-1,6-bisphosphatase/inositol-1-monophosphatase"/>
    <property type="match status" value="1"/>
</dbReference>
<dbReference type="Pfam" id="PF00459">
    <property type="entry name" value="Inositol_P"/>
    <property type="match status" value="1"/>
</dbReference>
<dbReference type="GO" id="GO:0006020">
    <property type="term" value="P:inositol metabolic process"/>
    <property type="evidence" value="ECO:0007669"/>
    <property type="project" value="TreeGrafter"/>
</dbReference>
<evidence type="ECO:0000256" key="4">
    <source>
        <dbReference type="ARBA" id="ARBA00022723"/>
    </source>
</evidence>
<dbReference type="Gene3D" id="3.40.190.80">
    <property type="match status" value="1"/>
</dbReference>
<dbReference type="NCBIfam" id="NF009321">
    <property type="entry name" value="PRK12676.1"/>
    <property type="match status" value="1"/>
</dbReference>
<feature type="binding site" evidence="9">
    <location>
        <position position="72"/>
    </location>
    <ligand>
        <name>Mg(2+)</name>
        <dbReference type="ChEBI" id="CHEBI:18420"/>
        <label>1</label>
        <note>catalytic</note>
    </ligand>
</feature>
<keyword evidence="7" id="KW-0119">Carbohydrate metabolism</keyword>
<dbReference type="Gene3D" id="3.30.540.10">
    <property type="entry name" value="Fructose-1,6-Bisphosphatase, subunit A, domain 1"/>
    <property type="match status" value="1"/>
</dbReference>
<dbReference type="PANTHER" id="PTHR20854:SF4">
    <property type="entry name" value="INOSITOL-1-MONOPHOSPHATASE-RELATED"/>
    <property type="match status" value="1"/>
</dbReference>
<reference evidence="10 11" key="1">
    <citation type="submission" date="2018-08" db="EMBL/GenBank/DDBJ databases">
        <title>The metabolism and importance of syntrophic acetate oxidation coupled to methane or sulfide production in haloalkaline environments.</title>
        <authorList>
            <person name="Timmers P.H.A."/>
            <person name="Vavourakis C.D."/>
            <person name="Sorokin D.Y."/>
            <person name="Sinninghe Damste J.S."/>
            <person name="Muyzer G."/>
            <person name="Stams A.J.M."/>
            <person name="Plugge C.M."/>
        </authorList>
    </citation>
    <scope>NUCLEOTIDE SEQUENCE [LARGE SCALE GENOMIC DNA]</scope>
    <source>
        <strain evidence="10">MSAO_Arc3</strain>
    </source>
</reference>
<keyword evidence="6 9" id="KW-0460">Magnesium</keyword>
<sequence length="267" mass="28883">MKTIKSNYLDLCNEAAKAVANATESLVGTDEAYESLYMGADGTPTKKIDHVAENALFCVLESFGVSMRVLSEEFGEKTIGTDPEIAVVIDPLDGTYNAAHGIPIYSVSIAIGTPDLSEIWFGYVRNLANNDTYHAQSGQGAYLNNVAINPSTTTTLSKSCMSLYGYRLNVERTVKLWKEVRRIRIFGSVALEICYVAAGKADAFVDVRRALRMTDVAAGKVILEEAGGKVTNGVGGDLVLIDNVAKKVDIVATNKHLHNTILKLTEK</sequence>
<dbReference type="EC" id="3.1.3.11" evidence="3"/>
<comment type="similarity">
    <text evidence="8">Belongs to the inositol monophosphatase superfamily. FBPase class 4 family.</text>
</comment>
<feature type="binding site" evidence="9">
    <location>
        <position position="215"/>
    </location>
    <ligand>
        <name>Mg(2+)</name>
        <dbReference type="ChEBI" id="CHEBI:18420"/>
        <label>1</label>
        <note>catalytic</note>
    </ligand>
</feature>
<dbReference type="GO" id="GO:0007165">
    <property type="term" value="P:signal transduction"/>
    <property type="evidence" value="ECO:0007669"/>
    <property type="project" value="TreeGrafter"/>
</dbReference>
<dbReference type="EMBL" id="QZAB01000438">
    <property type="protein sequence ID" value="RQD82589.1"/>
    <property type="molecule type" value="Genomic_DNA"/>
</dbReference>
<dbReference type="SUPFAM" id="SSF56655">
    <property type="entry name" value="Carbohydrate phosphatase"/>
    <property type="match status" value="1"/>
</dbReference>
<dbReference type="GO" id="GO:0008934">
    <property type="term" value="F:inositol monophosphate 1-phosphatase activity"/>
    <property type="evidence" value="ECO:0007669"/>
    <property type="project" value="TreeGrafter"/>
</dbReference>
<gene>
    <name evidence="10" type="ORF">D5R95_07025</name>
</gene>
<evidence type="ECO:0000256" key="6">
    <source>
        <dbReference type="ARBA" id="ARBA00022842"/>
    </source>
</evidence>
<dbReference type="Proteomes" id="UP000284763">
    <property type="component" value="Unassembled WGS sequence"/>
</dbReference>
<dbReference type="PRINTS" id="PR00377">
    <property type="entry name" value="IMPHPHTASES"/>
</dbReference>
<dbReference type="PANTHER" id="PTHR20854">
    <property type="entry name" value="INOSITOL MONOPHOSPHATASE"/>
    <property type="match status" value="1"/>
</dbReference>